<evidence type="ECO:0000313" key="3">
    <source>
        <dbReference type="Proteomes" id="UP000051530"/>
    </source>
</evidence>
<sequence>KTVFLTILLLLYFFSFFHFITEMLIIVFCVLFYGNRMVWVFCILVQGFFVYCRYRVIRKTFFPLNYNHLSKYLDLNSSLRNEMRTIDVSED</sequence>
<feature type="transmembrane region" description="Helical" evidence="1">
    <location>
        <begin position="7"/>
        <end position="31"/>
    </location>
</feature>
<organism evidence="2 3">
    <name type="scientific">Pseudoloma neurophilia</name>
    <dbReference type="NCBI Taxonomy" id="146866"/>
    <lineage>
        <taxon>Eukaryota</taxon>
        <taxon>Fungi</taxon>
        <taxon>Fungi incertae sedis</taxon>
        <taxon>Microsporidia</taxon>
        <taxon>Pseudoloma</taxon>
    </lineage>
</organism>
<proteinExistence type="predicted"/>
<dbReference type="VEuPathDB" id="MicrosporidiaDB:M153_71730001"/>
<gene>
    <name evidence="2" type="ORF">M153_71730001</name>
</gene>
<evidence type="ECO:0000256" key="1">
    <source>
        <dbReference type="SAM" id="Phobius"/>
    </source>
</evidence>
<keyword evidence="1" id="KW-0472">Membrane</keyword>
<dbReference type="Proteomes" id="UP000051530">
    <property type="component" value="Unassembled WGS sequence"/>
</dbReference>
<comment type="caution">
    <text evidence="2">The sequence shown here is derived from an EMBL/GenBank/DDBJ whole genome shotgun (WGS) entry which is preliminary data.</text>
</comment>
<keyword evidence="1" id="KW-1133">Transmembrane helix</keyword>
<feature type="transmembrane region" description="Helical" evidence="1">
    <location>
        <begin position="37"/>
        <end position="54"/>
    </location>
</feature>
<accession>A0A0R0LY69</accession>
<protein>
    <submittedName>
        <fullName evidence="2">Uncharacterized protein</fullName>
    </submittedName>
</protein>
<reference evidence="2 3" key="1">
    <citation type="submission" date="2015-07" db="EMBL/GenBank/DDBJ databases">
        <title>The genome of Pseudoloma neurophilia, a relevant intracellular parasite of the zebrafish.</title>
        <authorList>
            <person name="Ndikumana S."/>
            <person name="Pelin A."/>
            <person name="Sanders J."/>
            <person name="Corradi N."/>
        </authorList>
    </citation>
    <scope>NUCLEOTIDE SEQUENCE [LARGE SCALE GENOMIC DNA]</scope>
    <source>
        <strain evidence="2 3">MK1</strain>
    </source>
</reference>
<keyword evidence="3" id="KW-1185">Reference proteome</keyword>
<evidence type="ECO:0000313" key="2">
    <source>
        <dbReference type="EMBL" id="KRH92350.1"/>
    </source>
</evidence>
<name>A0A0R0LY69_9MICR</name>
<keyword evidence="1" id="KW-0812">Transmembrane</keyword>
<feature type="non-terminal residue" evidence="2">
    <location>
        <position position="1"/>
    </location>
</feature>
<dbReference type="EMBL" id="LGUB01000995">
    <property type="protein sequence ID" value="KRH92350.1"/>
    <property type="molecule type" value="Genomic_DNA"/>
</dbReference>
<dbReference type="AlphaFoldDB" id="A0A0R0LY69"/>